<sequence>MAFTPKDVVSLSQARANLSELIDEVQKGADKIITKNGEASVALISTEKLENYYRAERARIHLLLLQDAKEAVTALKSGEPSEDARDFFGRLRARLRTEREERERNGQQGGGADDK</sequence>
<gene>
    <name evidence="3" type="ORF">AWB72_00955</name>
</gene>
<comment type="caution">
    <text evidence="3">The sequence shown here is derived from an EMBL/GenBank/DDBJ whole genome shotgun (WGS) entry which is preliminary data.</text>
</comment>
<dbReference type="NCBIfam" id="TIGR01552">
    <property type="entry name" value="phd_fam"/>
    <property type="match status" value="1"/>
</dbReference>
<dbReference type="Pfam" id="PF02604">
    <property type="entry name" value="PhdYeFM_antitox"/>
    <property type="match status" value="1"/>
</dbReference>
<comment type="similarity">
    <text evidence="1 2">Belongs to the phD/YefM antitoxin family.</text>
</comment>
<comment type="function">
    <text evidence="2">Antitoxin component of a type II toxin-antitoxin (TA) system.</text>
</comment>
<dbReference type="SUPFAM" id="SSF143120">
    <property type="entry name" value="YefM-like"/>
    <property type="match status" value="1"/>
</dbReference>
<evidence type="ECO:0000256" key="2">
    <source>
        <dbReference type="RuleBase" id="RU362080"/>
    </source>
</evidence>
<accession>A0A658QSF5</accession>
<dbReference type="InterPro" id="IPR006442">
    <property type="entry name" value="Antitoxin_Phd/YefM"/>
</dbReference>
<evidence type="ECO:0000313" key="3">
    <source>
        <dbReference type="EMBL" id="SAL16427.1"/>
    </source>
</evidence>
<organism evidence="3 4">
    <name type="scientific">Caballeronia concitans</name>
    <dbReference type="NCBI Taxonomy" id="1777133"/>
    <lineage>
        <taxon>Bacteria</taxon>
        <taxon>Pseudomonadati</taxon>
        <taxon>Pseudomonadota</taxon>
        <taxon>Betaproteobacteria</taxon>
        <taxon>Burkholderiales</taxon>
        <taxon>Burkholderiaceae</taxon>
        <taxon>Caballeronia</taxon>
    </lineage>
</organism>
<protein>
    <recommendedName>
        <fullName evidence="2">Antitoxin</fullName>
    </recommendedName>
</protein>
<dbReference type="EMBL" id="FCNV02000001">
    <property type="protein sequence ID" value="SAL16427.1"/>
    <property type="molecule type" value="Genomic_DNA"/>
</dbReference>
<dbReference type="Gene3D" id="3.40.1620.10">
    <property type="entry name" value="YefM-like domain"/>
    <property type="match status" value="1"/>
</dbReference>
<evidence type="ECO:0000313" key="4">
    <source>
        <dbReference type="Proteomes" id="UP000198263"/>
    </source>
</evidence>
<dbReference type="Proteomes" id="UP000198263">
    <property type="component" value="Unassembled WGS sequence"/>
</dbReference>
<dbReference type="RefSeq" id="WP_052450020.1">
    <property type="nucleotide sequence ID" value="NZ_FCNV02000001.1"/>
</dbReference>
<keyword evidence="4" id="KW-1185">Reference proteome</keyword>
<name>A0A658QSF5_9BURK</name>
<proteinExistence type="inferred from homology"/>
<reference evidence="3 4" key="1">
    <citation type="submission" date="2016-01" db="EMBL/GenBank/DDBJ databases">
        <authorList>
            <person name="Peeters C."/>
        </authorList>
    </citation>
    <scope>NUCLEOTIDE SEQUENCE [LARGE SCALE GENOMIC DNA]</scope>
    <source>
        <strain evidence="3">LMG 29315</strain>
    </source>
</reference>
<evidence type="ECO:0000256" key="1">
    <source>
        <dbReference type="ARBA" id="ARBA00009981"/>
    </source>
</evidence>
<dbReference type="InterPro" id="IPR036165">
    <property type="entry name" value="YefM-like_sf"/>
</dbReference>
<dbReference type="AlphaFoldDB" id="A0A658QSF5"/>
<dbReference type="OrthoDB" id="5405563at2"/>